<sequence length="53" mass="5712">MQKKKSQPLKIRKAPFVAIFVFLVLGAVGISLGEPSRVLEQAKQICLSCIGIG</sequence>
<dbReference type="NCBIfam" id="NF040920">
    <property type="entry name" value="CD1871A_fam"/>
    <property type="match status" value="1"/>
</dbReference>
<proteinExistence type="predicted"/>
<evidence type="ECO:0000313" key="1">
    <source>
        <dbReference type="EMBL" id="MBN4068149.1"/>
    </source>
</evidence>
<reference evidence="1 2" key="1">
    <citation type="submission" date="2021-02" db="EMBL/GenBank/DDBJ databases">
        <title>Activity-based single-cell genomes from oceanic crustal fluid captures similar information to metagenomic and metatranscriptomic surveys with orders of magnitude less sampling.</title>
        <authorList>
            <person name="D'Angelo T.S."/>
            <person name="Orcutt B.N."/>
        </authorList>
    </citation>
    <scope>NUCLEOTIDE SEQUENCE [LARGE SCALE GENOMIC DNA]</scope>
    <source>
        <strain evidence="1">AH-315-G02</strain>
    </source>
</reference>
<name>A0ABS3ATU0_9BACT</name>
<evidence type="ECO:0008006" key="3">
    <source>
        <dbReference type="Google" id="ProtNLM"/>
    </source>
</evidence>
<gene>
    <name evidence="1" type="ORF">JYU06_01295</name>
</gene>
<evidence type="ECO:0000313" key="2">
    <source>
        <dbReference type="Proteomes" id="UP000717534"/>
    </source>
</evidence>
<dbReference type="InterPro" id="IPR047708">
    <property type="entry name" value="CD1871A-like"/>
</dbReference>
<comment type="caution">
    <text evidence="1">The sequence shown here is derived from an EMBL/GenBank/DDBJ whole genome shotgun (WGS) entry which is preliminary data.</text>
</comment>
<dbReference type="Proteomes" id="UP000717534">
    <property type="component" value="Unassembled WGS sequence"/>
</dbReference>
<protein>
    <recommendedName>
        <fullName evidence="3">Thioredoxin</fullName>
    </recommendedName>
</protein>
<accession>A0ABS3ATU0</accession>
<dbReference type="EMBL" id="JAFITO010000005">
    <property type="protein sequence ID" value="MBN4068149.1"/>
    <property type="molecule type" value="Genomic_DNA"/>
</dbReference>
<organism evidence="1 2">
    <name type="scientific">Desulfotalea psychrophila</name>
    <dbReference type="NCBI Taxonomy" id="84980"/>
    <lineage>
        <taxon>Bacteria</taxon>
        <taxon>Pseudomonadati</taxon>
        <taxon>Thermodesulfobacteriota</taxon>
        <taxon>Desulfobulbia</taxon>
        <taxon>Desulfobulbales</taxon>
        <taxon>Desulfocapsaceae</taxon>
        <taxon>Desulfotalea</taxon>
    </lineage>
</organism>
<keyword evidence="2" id="KW-1185">Reference proteome</keyword>